<comment type="similarity">
    <text evidence="9">Belongs to the plant Proton pump-interactor protein family.</text>
</comment>
<feature type="compositionally biased region" description="Polar residues" evidence="11">
    <location>
        <begin position="30"/>
        <end position="41"/>
    </location>
</feature>
<name>A0AAV6X959_9LAMI</name>
<dbReference type="EMBL" id="WHWC01000008">
    <property type="protein sequence ID" value="KAG8377187.1"/>
    <property type="molecule type" value="Genomic_DNA"/>
</dbReference>
<proteinExistence type="inferred from homology"/>
<evidence type="ECO:0000313" key="14">
    <source>
        <dbReference type="Proteomes" id="UP000826271"/>
    </source>
</evidence>
<feature type="compositionally biased region" description="Basic and acidic residues" evidence="11">
    <location>
        <begin position="319"/>
        <end position="335"/>
    </location>
</feature>
<evidence type="ECO:0000256" key="10">
    <source>
        <dbReference type="SAM" id="Coils"/>
    </source>
</evidence>
<evidence type="ECO:0008006" key="15">
    <source>
        <dbReference type="Google" id="ProtNLM"/>
    </source>
</evidence>
<feature type="compositionally biased region" description="Polar residues" evidence="11">
    <location>
        <begin position="1423"/>
        <end position="1435"/>
    </location>
</feature>
<dbReference type="PANTHER" id="PTHR32219">
    <property type="entry name" value="RNA-BINDING PROTEIN YLMH-RELATED"/>
    <property type="match status" value="1"/>
</dbReference>
<feature type="region of interest" description="Disordered" evidence="11">
    <location>
        <begin position="1397"/>
        <end position="1435"/>
    </location>
</feature>
<comment type="caution">
    <text evidence="13">The sequence shown here is derived from an EMBL/GenBank/DDBJ whole genome shotgun (WGS) entry which is preliminary data.</text>
</comment>
<dbReference type="GO" id="GO:0005886">
    <property type="term" value="C:plasma membrane"/>
    <property type="evidence" value="ECO:0007669"/>
    <property type="project" value="UniProtKB-SubCell"/>
</dbReference>
<feature type="region of interest" description="Disordered" evidence="11">
    <location>
        <begin position="918"/>
        <end position="938"/>
    </location>
</feature>
<keyword evidence="14" id="KW-1185">Reference proteome</keyword>
<comment type="subcellular location">
    <subcellularLocation>
        <location evidence="1">Cell membrane</location>
        <topology evidence="1">Single-pass membrane protein</topology>
    </subcellularLocation>
    <subcellularLocation>
        <location evidence="2">Endoplasmic reticulum membrane</location>
        <topology evidence="2">Single-pass membrane protein</topology>
    </subcellularLocation>
</comment>
<feature type="region of interest" description="Disordered" evidence="11">
    <location>
        <begin position="314"/>
        <end position="339"/>
    </location>
</feature>
<keyword evidence="7 10" id="KW-0175">Coiled coil</keyword>
<keyword evidence="5" id="KW-0256">Endoplasmic reticulum</keyword>
<evidence type="ECO:0000256" key="1">
    <source>
        <dbReference type="ARBA" id="ARBA00004162"/>
    </source>
</evidence>
<keyword evidence="8 12" id="KW-0472">Membrane</keyword>
<feature type="compositionally biased region" description="Basic and acidic residues" evidence="11">
    <location>
        <begin position="1289"/>
        <end position="1311"/>
    </location>
</feature>
<evidence type="ECO:0000256" key="4">
    <source>
        <dbReference type="ARBA" id="ARBA00022692"/>
    </source>
</evidence>
<evidence type="ECO:0000256" key="8">
    <source>
        <dbReference type="ARBA" id="ARBA00023136"/>
    </source>
</evidence>
<protein>
    <recommendedName>
        <fullName evidence="15">Proton pump-interactor 1</fullName>
    </recommendedName>
</protein>
<feature type="compositionally biased region" description="Basic and acidic residues" evidence="11">
    <location>
        <begin position="1397"/>
        <end position="1407"/>
    </location>
</feature>
<evidence type="ECO:0000256" key="9">
    <source>
        <dbReference type="ARBA" id="ARBA00038080"/>
    </source>
</evidence>
<evidence type="ECO:0000256" key="6">
    <source>
        <dbReference type="ARBA" id="ARBA00022989"/>
    </source>
</evidence>
<evidence type="ECO:0000256" key="5">
    <source>
        <dbReference type="ARBA" id="ARBA00022824"/>
    </source>
</evidence>
<keyword evidence="4 12" id="KW-0812">Transmembrane</keyword>
<organism evidence="13 14">
    <name type="scientific">Buddleja alternifolia</name>
    <dbReference type="NCBI Taxonomy" id="168488"/>
    <lineage>
        <taxon>Eukaryota</taxon>
        <taxon>Viridiplantae</taxon>
        <taxon>Streptophyta</taxon>
        <taxon>Embryophyta</taxon>
        <taxon>Tracheophyta</taxon>
        <taxon>Spermatophyta</taxon>
        <taxon>Magnoliopsida</taxon>
        <taxon>eudicotyledons</taxon>
        <taxon>Gunneridae</taxon>
        <taxon>Pentapetalae</taxon>
        <taxon>asterids</taxon>
        <taxon>lamiids</taxon>
        <taxon>Lamiales</taxon>
        <taxon>Scrophulariaceae</taxon>
        <taxon>Buddlejeae</taxon>
        <taxon>Buddleja</taxon>
    </lineage>
</organism>
<keyword evidence="3" id="KW-1003">Cell membrane</keyword>
<accession>A0AAV6X959</accession>
<evidence type="ECO:0000313" key="13">
    <source>
        <dbReference type="EMBL" id="KAG8377187.1"/>
    </source>
</evidence>
<feature type="region of interest" description="Disordered" evidence="11">
    <location>
        <begin position="22"/>
        <end position="45"/>
    </location>
</feature>
<feature type="coiled-coil region" evidence="10">
    <location>
        <begin position="1062"/>
        <end position="1151"/>
    </location>
</feature>
<feature type="region of interest" description="Disordered" evidence="11">
    <location>
        <begin position="1289"/>
        <end position="1342"/>
    </location>
</feature>
<dbReference type="PANTHER" id="PTHR32219:SF3">
    <property type="entry name" value="CALPONIN-LIKE DOMAIN PROTEIN"/>
    <property type="match status" value="1"/>
</dbReference>
<feature type="compositionally biased region" description="Basic and acidic residues" evidence="11">
    <location>
        <begin position="1333"/>
        <end position="1342"/>
    </location>
</feature>
<dbReference type="InterPro" id="IPR055282">
    <property type="entry name" value="PPI1-4"/>
</dbReference>
<evidence type="ECO:0000256" key="12">
    <source>
        <dbReference type="SAM" id="Phobius"/>
    </source>
</evidence>
<keyword evidence="6 12" id="KW-1133">Transmembrane helix</keyword>
<feature type="compositionally biased region" description="Basic residues" evidence="11">
    <location>
        <begin position="1408"/>
        <end position="1417"/>
    </location>
</feature>
<reference evidence="13" key="1">
    <citation type="submission" date="2019-10" db="EMBL/GenBank/DDBJ databases">
        <authorList>
            <person name="Zhang R."/>
            <person name="Pan Y."/>
            <person name="Wang J."/>
            <person name="Ma R."/>
            <person name="Yu S."/>
        </authorList>
    </citation>
    <scope>NUCLEOTIDE SEQUENCE</scope>
    <source>
        <strain evidence="13">LA-IB0</strain>
        <tissue evidence="13">Leaf</tissue>
    </source>
</reference>
<gene>
    <name evidence="13" type="ORF">BUALT_Bualt08G0002100</name>
</gene>
<evidence type="ECO:0000256" key="11">
    <source>
        <dbReference type="SAM" id="MobiDB-lite"/>
    </source>
</evidence>
<dbReference type="Proteomes" id="UP000826271">
    <property type="component" value="Unassembled WGS sequence"/>
</dbReference>
<evidence type="ECO:0000256" key="3">
    <source>
        <dbReference type="ARBA" id="ARBA00022475"/>
    </source>
</evidence>
<dbReference type="GO" id="GO:0005789">
    <property type="term" value="C:endoplasmic reticulum membrane"/>
    <property type="evidence" value="ECO:0007669"/>
    <property type="project" value="UniProtKB-SubCell"/>
</dbReference>
<evidence type="ECO:0000256" key="2">
    <source>
        <dbReference type="ARBA" id="ARBA00004389"/>
    </source>
</evidence>
<sequence length="1522" mass="168849">MAEMGGVEEKCGLDMSCYEDLPKPDCKGAKSNNNQGGSDPDNSYVFVIGDDGFSDDAVGNKEDVAVEESSRVLQVAAVPTKDQLGPLKLDGDQVHVHSLDHHNGKAEADDINQIEDPSVNIEISVGDQLGKTESYGEAEIKQVEDPNIKNEITGEAAIKQVEDPNRKIETSVVTVGDQNERTESLGEAAIKQVEDPSPKVETSAKAATVMVGDQNGNIESLAEAEIRQVEDPSPKVEISEAATVIVGDQHGKIESLGAEAEIKQVEDPSRNVETSAEAVTVMVGDESGKIEEAEIKQVEDLSPDVETSAEAATVMVGDENGKSESWREPEIKQVEDPNTDFGMSAEAAIEMGGDQNGKTKSVAEAEVEQVEDPNKKVEISTENEVENVGDQCEKIEDVVKVEDPVKSESYPGPVENQESQVEALELVSESRENEEINNVSSNIDKYSTSKYECEGQIYISAIESTAVDVIECGSWDMNVEGEDEIKLAREIVGKVEIEVPLVTPLDSAQESYPICNKEDTLDDEENKALDINVIENKNCDTALGDNVQGELKQIETQIGVNSTNLEDKDEDDLSVSCIDDGVQYPESIQSETKTEVSVPSGETQTMIEISNAENIEEVSSSPVDSPKSQIIHNGLTGLINCTANEESLGSETILDTVVCTQKEPTFQGGEVHAETEEVSSGKVQVENSPPATFDVKLVPEADVHNSSAISSGESTSDVTVSCTTKVLDSFDVNNEGETKDVEKLVDQKEPTLQTEVSSGETEVAKSPLATFVAKLEPEVDVSNVSAISRGDTDSDVTVVCTTDVLDGFDVNNEDDTKDVEKLGDQKEPSFQTEVSSGKTEVGKIPPATVDVKLKPEADVNNVSSISRDPGSDVTVVCKIEALDSVDTNIEGETKDVDDTGDQLDGAVGSSNEKLFLQENEDTGKPPSNNISVIDGGDETSVKTKTKPFNFLIRVPRFDDESLREQIRLAKLHVDEKTKLRDAIQGQIQEIRANSQIHGVDYEYAKGEGRNARKLVRSKRMEIDSLQSVINKAKNALSVEDIDSQIYNMEHMIQHETLPLKEEKQLIREIKQLKQLREQLSSNMGNQDEIKQALEQREEIEERLKILRKELDVLKNSVLKAEAAAVQAERKYEDENKKVKELQTQFRAANDVRQAAYVEWQNLRKELSMKNAHFFRYKDDSAVAGNYAFSRDTEALYRLCTNHVENFMELWNTNEEFRKDYVKFNARSTVRRLGTLDGRSLGPDEEPPILPSYFNERVNRMVSKPAKIDSVSPIPTPELKQETKVKIVTSDDKSMKKVTEHKNQKVTNKEPIKIVQGNGLETMSSREVDEEVHEEPKKSKEEIELIKKAEEKRKEEAEAKLKEQRRLEGLAKAKEARERKKRQAEKLQLRAELKTQKEAELKEKEREKRLRKKERKKAAATDVNDITNNSESAPSSETTIEIIKDIEVKDTSTAITKKPQKPWLFTKQSKTKSIPPPLRNRSKKKWQQWMWMGFTCIVIFALFWLGNIGVFSNMNLRRRGPIH</sequence>
<feature type="transmembrane region" description="Helical" evidence="12">
    <location>
        <begin position="1488"/>
        <end position="1510"/>
    </location>
</feature>
<evidence type="ECO:0000256" key="7">
    <source>
        <dbReference type="ARBA" id="ARBA00023054"/>
    </source>
</evidence>